<dbReference type="STRING" id="383372.Rcas_1727"/>
<dbReference type="HOGENOM" id="CLU_932839_0_0_0"/>
<dbReference type="AlphaFoldDB" id="A7NJZ9"/>
<keyword evidence="3" id="KW-1185">Reference proteome</keyword>
<dbReference type="Pfam" id="PF04203">
    <property type="entry name" value="Sortase"/>
    <property type="match status" value="1"/>
</dbReference>
<evidence type="ECO:0000313" key="3">
    <source>
        <dbReference type="Proteomes" id="UP000000263"/>
    </source>
</evidence>
<reference evidence="2 3" key="1">
    <citation type="submission" date="2007-08" db="EMBL/GenBank/DDBJ databases">
        <title>Complete sequence of Roseiflexus castenholzii DSM 13941.</title>
        <authorList>
            <consortium name="US DOE Joint Genome Institute"/>
            <person name="Copeland A."/>
            <person name="Lucas S."/>
            <person name="Lapidus A."/>
            <person name="Barry K."/>
            <person name="Glavina del Rio T."/>
            <person name="Dalin E."/>
            <person name="Tice H."/>
            <person name="Pitluck S."/>
            <person name="Thompson L.S."/>
            <person name="Brettin T."/>
            <person name="Bruce D."/>
            <person name="Detter J.C."/>
            <person name="Han C."/>
            <person name="Tapia R."/>
            <person name="Schmutz J."/>
            <person name="Larimer F."/>
            <person name="Land M."/>
            <person name="Hauser L."/>
            <person name="Kyrpides N."/>
            <person name="Mikhailova N."/>
            <person name="Bryant D.A."/>
            <person name="Hanada S."/>
            <person name="Tsukatani Y."/>
            <person name="Richardson P."/>
        </authorList>
    </citation>
    <scope>NUCLEOTIDE SEQUENCE [LARGE SCALE GENOMIC DNA]</scope>
    <source>
        <strain evidence="3">DSM 13941 / HLO8</strain>
    </source>
</reference>
<protein>
    <submittedName>
        <fullName evidence="2">Sortase family protein</fullName>
    </submittedName>
</protein>
<accession>A7NJZ9</accession>
<sequence>MTTQSDDETLLETLINAPLPPARLWQKPAVLRSLDEHRHQALSGYRLRTWVDHWLHRAERLFGIAALLIFGWWVVDGPVRDWWYAQQVTRHAPPVESAPRPMVVVRPPAAVERVIPADVPLPFTTPDMRQSPAEGFLAPRSPVEAVEEQGTPLPRRLIIPAIGLDTPVVEVFIVDGAWQVADYAAGYLHGTGLPGDPGNLALAGHAGLRGAVFRDLGRLTPGADIFVDAGTWRYQYRVRDMRDVWPTDVDVLDPTPTPTITLITCTNWDIQRLIVIGDLVGAQPLTGE</sequence>
<organism evidence="2 3">
    <name type="scientific">Roseiflexus castenholzii (strain DSM 13941 / HLO8)</name>
    <dbReference type="NCBI Taxonomy" id="383372"/>
    <lineage>
        <taxon>Bacteria</taxon>
        <taxon>Bacillati</taxon>
        <taxon>Chloroflexota</taxon>
        <taxon>Chloroflexia</taxon>
        <taxon>Chloroflexales</taxon>
        <taxon>Roseiflexineae</taxon>
        <taxon>Roseiflexaceae</taxon>
        <taxon>Roseiflexus</taxon>
    </lineage>
</organism>
<dbReference type="KEGG" id="rca:Rcas_1727"/>
<dbReference type="GO" id="GO:0016787">
    <property type="term" value="F:hydrolase activity"/>
    <property type="evidence" value="ECO:0007669"/>
    <property type="project" value="UniProtKB-KW"/>
</dbReference>
<dbReference type="eggNOG" id="COG3764">
    <property type="taxonomic scope" value="Bacteria"/>
</dbReference>
<proteinExistence type="predicted"/>
<dbReference type="EMBL" id="CP000804">
    <property type="protein sequence ID" value="ABU57819.1"/>
    <property type="molecule type" value="Genomic_DNA"/>
</dbReference>
<dbReference type="NCBIfam" id="TIGR01076">
    <property type="entry name" value="sortase_fam"/>
    <property type="match status" value="1"/>
</dbReference>
<dbReference type="RefSeq" id="WP_012120245.1">
    <property type="nucleotide sequence ID" value="NC_009767.1"/>
</dbReference>
<dbReference type="InterPro" id="IPR005754">
    <property type="entry name" value="Sortase"/>
</dbReference>
<keyword evidence="1" id="KW-0378">Hydrolase</keyword>
<dbReference type="Gene3D" id="2.40.260.10">
    <property type="entry name" value="Sortase"/>
    <property type="match status" value="1"/>
</dbReference>
<evidence type="ECO:0000256" key="1">
    <source>
        <dbReference type="ARBA" id="ARBA00022801"/>
    </source>
</evidence>
<dbReference type="CDD" id="cd05830">
    <property type="entry name" value="Sortase_E"/>
    <property type="match status" value="1"/>
</dbReference>
<dbReference type="Proteomes" id="UP000000263">
    <property type="component" value="Chromosome"/>
</dbReference>
<dbReference type="InterPro" id="IPR042003">
    <property type="entry name" value="Sortase_E"/>
</dbReference>
<evidence type="ECO:0000313" key="2">
    <source>
        <dbReference type="EMBL" id="ABU57819.1"/>
    </source>
</evidence>
<dbReference type="SUPFAM" id="SSF63817">
    <property type="entry name" value="Sortase"/>
    <property type="match status" value="1"/>
</dbReference>
<name>A7NJZ9_ROSCS</name>
<gene>
    <name evidence="2" type="ordered locus">Rcas_1727</name>
</gene>
<dbReference type="InterPro" id="IPR023365">
    <property type="entry name" value="Sortase_dom-sf"/>
</dbReference>